<evidence type="ECO:0000256" key="1">
    <source>
        <dbReference type="ARBA" id="ARBA00022630"/>
    </source>
</evidence>
<evidence type="ECO:0000313" key="6">
    <source>
        <dbReference type="EMBL" id="GJJ16131.1"/>
    </source>
</evidence>
<name>A0AAV5AUY5_9AGAM</name>
<dbReference type="Gene3D" id="3.50.50.60">
    <property type="entry name" value="FAD/NAD(P)-binding domain"/>
    <property type="match status" value="1"/>
</dbReference>
<dbReference type="GO" id="GO:0044550">
    <property type="term" value="P:secondary metabolite biosynthetic process"/>
    <property type="evidence" value="ECO:0007669"/>
    <property type="project" value="TreeGrafter"/>
</dbReference>
<dbReference type="PRINTS" id="PR00420">
    <property type="entry name" value="RNGMNOXGNASE"/>
</dbReference>
<feature type="domain" description="FAD-binding" evidence="5">
    <location>
        <begin position="9"/>
        <end position="306"/>
    </location>
</feature>
<keyword evidence="1" id="KW-0285">Flavoprotein</keyword>
<dbReference type="SUPFAM" id="SSF54373">
    <property type="entry name" value="FAD-linked reductases, C-terminal domain"/>
    <property type="match status" value="1"/>
</dbReference>
<keyword evidence="2" id="KW-0274">FAD</keyword>
<evidence type="ECO:0000256" key="3">
    <source>
        <dbReference type="ARBA" id="ARBA00023002"/>
    </source>
</evidence>
<keyword evidence="3" id="KW-0560">Oxidoreductase</keyword>
<dbReference type="SUPFAM" id="SSF51905">
    <property type="entry name" value="FAD/NAD(P)-binding domain"/>
    <property type="match status" value="1"/>
</dbReference>
<accession>A0AAV5AUY5</accession>
<evidence type="ECO:0000313" key="7">
    <source>
        <dbReference type="Proteomes" id="UP001050691"/>
    </source>
</evidence>
<evidence type="ECO:0000256" key="2">
    <source>
        <dbReference type="ARBA" id="ARBA00022827"/>
    </source>
</evidence>
<dbReference type="Proteomes" id="UP001050691">
    <property type="component" value="Unassembled WGS sequence"/>
</dbReference>
<dbReference type="GO" id="GO:0016491">
    <property type="term" value="F:oxidoreductase activity"/>
    <property type="evidence" value="ECO:0007669"/>
    <property type="project" value="UniProtKB-KW"/>
</dbReference>
<dbReference type="InterPro" id="IPR002938">
    <property type="entry name" value="FAD-bd"/>
</dbReference>
<dbReference type="InterPro" id="IPR036188">
    <property type="entry name" value="FAD/NAD-bd_sf"/>
</dbReference>
<evidence type="ECO:0000256" key="4">
    <source>
        <dbReference type="SAM" id="Phobius"/>
    </source>
</evidence>
<dbReference type="Pfam" id="PF01494">
    <property type="entry name" value="FAD_binding_3"/>
    <property type="match status" value="1"/>
</dbReference>
<organism evidence="6 7">
    <name type="scientific">Clathrus columnatus</name>
    <dbReference type="NCBI Taxonomy" id="1419009"/>
    <lineage>
        <taxon>Eukaryota</taxon>
        <taxon>Fungi</taxon>
        <taxon>Dikarya</taxon>
        <taxon>Basidiomycota</taxon>
        <taxon>Agaricomycotina</taxon>
        <taxon>Agaricomycetes</taxon>
        <taxon>Phallomycetidae</taxon>
        <taxon>Phallales</taxon>
        <taxon>Clathraceae</taxon>
        <taxon>Clathrus</taxon>
    </lineage>
</organism>
<evidence type="ECO:0000259" key="5">
    <source>
        <dbReference type="Pfam" id="PF01494"/>
    </source>
</evidence>
<keyword evidence="4" id="KW-0472">Membrane</keyword>
<proteinExistence type="predicted"/>
<sequence>MSGSTPPRLRVAICGGGIGGLIFAIALAPYKDISIDIYESASKFETIGAGLAVWGEGVQAFKKLGIEERLLSIAPGVEAKSWFELRRANRPEGEQYGTLVLSRNMGFHRAAFLDLLVEIFNEENTKGNIHFGKRCVQFIQTTDRKDVTIYFKDGTTATCDVLVGSDGIRSAIRKQLVDEKGWNVQDPAVDSSGLRFSGTVAFRALVDPASIGDHSARKIRKMHIVTYPVAGGKFINLIGYSSNPERYDEWMNGPWTTDVDRNDVLEEYSDFEAEVQTIDNVSRWALYEVDPLPAWTKGRVALLGDADAYILAHLLSLPDATQDNIPRLLRSYEFIRKPRAEKVLQCTREAKRALEFMDEYATASGEYINKSFDTLVQWLWEGELDLDEEVERGRKEFERLRYQACP</sequence>
<feature type="transmembrane region" description="Helical" evidence="4">
    <location>
        <begin position="12"/>
        <end position="30"/>
    </location>
</feature>
<dbReference type="EMBL" id="BPWL01000013">
    <property type="protein sequence ID" value="GJJ16131.1"/>
    <property type="molecule type" value="Genomic_DNA"/>
</dbReference>
<comment type="caution">
    <text evidence="6">The sequence shown here is derived from an EMBL/GenBank/DDBJ whole genome shotgun (WGS) entry which is preliminary data.</text>
</comment>
<keyword evidence="7" id="KW-1185">Reference proteome</keyword>
<dbReference type="GO" id="GO:0071949">
    <property type="term" value="F:FAD binding"/>
    <property type="evidence" value="ECO:0007669"/>
    <property type="project" value="InterPro"/>
</dbReference>
<protein>
    <recommendedName>
        <fullName evidence="5">FAD-binding domain-containing protein</fullName>
    </recommendedName>
</protein>
<dbReference type="InterPro" id="IPR051104">
    <property type="entry name" value="FAD_monoxygenase"/>
</dbReference>
<dbReference type="AlphaFoldDB" id="A0AAV5AUY5"/>
<keyword evidence="4" id="KW-0812">Transmembrane</keyword>
<dbReference type="PANTHER" id="PTHR46720">
    <property type="entry name" value="HYDROXYLASE, PUTATIVE (AFU_ORTHOLOGUE AFUA_3G01460)-RELATED"/>
    <property type="match status" value="1"/>
</dbReference>
<gene>
    <name evidence="6" type="ORF">Clacol_010411</name>
</gene>
<keyword evidence="4" id="KW-1133">Transmembrane helix</keyword>
<dbReference type="PANTHER" id="PTHR46720:SF3">
    <property type="entry name" value="FAD-BINDING DOMAIN-CONTAINING PROTEIN-RELATED"/>
    <property type="match status" value="1"/>
</dbReference>
<reference evidence="6" key="1">
    <citation type="submission" date="2021-10" db="EMBL/GenBank/DDBJ databases">
        <title>De novo Genome Assembly of Clathrus columnatus (Basidiomycota, Fungi) Using Illumina and Nanopore Sequence Data.</title>
        <authorList>
            <person name="Ogiso-Tanaka E."/>
            <person name="Itagaki H."/>
            <person name="Hosoya T."/>
            <person name="Hosaka K."/>
        </authorList>
    </citation>
    <scope>NUCLEOTIDE SEQUENCE</scope>
    <source>
        <strain evidence="6">MO-923</strain>
    </source>
</reference>